<evidence type="ECO:0000313" key="2">
    <source>
        <dbReference type="Proteomes" id="UP001054945"/>
    </source>
</evidence>
<protein>
    <submittedName>
        <fullName evidence="1">Uncharacterized protein</fullName>
    </submittedName>
</protein>
<evidence type="ECO:0000313" key="1">
    <source>
        <dbReference type="EMBL" id="GIX94948.1"/>
    </source>
</evidence>
<reference evidence="1 2" key="1">
    <citation type="submission" date="2021-06" db="EMBL/GenBank/DDBJ databases">
        <title>Caerostris extrusa draft genome.</title>
        <authorList>
            <person name="Kono N."/>
            <person name="Arakawa K."/>
        </authorList>
    </citation>
    <scope>NUCLEOTIDE SEQUENCE [LARGE SCALE GENOMIC DNA]</scope>
</reference>
<organism evidence="1 2">
    <name type="scientific">Caerostris extrusa</name>
    <name type="common">Bark spider</name>
    <name type="synonym">Caerostris bankana</name>
    <dbReference type="NCBI Taxonomy" id="172846"/>
    <lineage>
        <taxon>Eukaryota</taxon>
        <taxon>Metazoa</taxon>
        <taxon>Ecdysozoa</taxon>
        <taxon>Arthropoda</taxon>
        <taxon>Chelicerata</taxon>
        <taxon>Arachnida</taxon>
        <taxon>Araneae</taxon>
        <taxon>Araneomorphae</taxon>
        <taxon>Entelegynae</taxon>
        <taxon>Araneoidea</taxon>
        <taxon>Araneidae</taxon>
        <taxon>Caerostris</taxon>
    </lineage>
</organism>
<proteinExistence type="predicted"/>
<dbReference type="AlphaFoldDB" id="A0AAV4PD41"/>
<keyword evidence="2" id="KW-1185">Reference proteome</keyword>
<dbReference type="EMBL" id="BPLR01004455">
    <property type="protein sequence ID" value="GIX94948.1"/>
    <property type="molecule type" value="Genomic_DNA"/>
</dbReference>
<dbReference type="Proteomes" id="UP001054945">
    <property type="component" value="Unassembled WGS sequence"/>
</dbReference>
<sequence length="147" mass="16276">MFGLALLSPAIRLPNSPKIYPATAMKAYHTMEPTLRENLSRAIFIAMSLNGRVASALALEDNSFTNLLQPAFLEVSSLIFRGFSDNMIYLVIFTLISCSVALKSPLLCYNSNLCKEGSKTVKVKMVNIGVARKRLYYATEKTITAIF</sequence>
<accession>A0AAV4PD41</accession>
<comment type="caution">
    <text evidence="1">The sequence shown here is derived from an EMBL/GenBank/DDBJ whole genome shotgun (WGS) entry which is preliminary data.</text>
</comment>
<gene>
    <name evidence="1" type="ORF">CEXT_606241</name>
</gene>
<name>A0AAV4PD41_CAEEX</name>